<dbReference type="EMBL" id="CM046104">
    <property type="protein sequence ID" value="KAI8423980.1"/>
    <property type="molecule type" value="Genomic_DNA"/>
</dbReference>
<gene>
    <name evidence="1" type="ORF">MSG28_002642</name>
</gene>
<keyword evidence="2" id="KW-1185">Reference proteome</keyword>
<organism evidence="1 2">
    <name type="scientific">Choristoneura fumiferana</name>
    <name type="common">Spruce budworm moth</name>
    <name type="synonym">Archips fumiferana</name>
    <dbReference type="NCBI Taxonomy" id="7141"/>
    <lineage>
        <taxon>Eukaryota</taxon>
        <taxon>Metazoa</taxon>
        <taxon>Ecdysozoa</taxon>
        <taxon>Arthropoda</taxon>
        <taxon>Hexapoda</taxon>
        <taxon>Insecta</taxon>
        <taxon>Pterygota</taxon>
        <taxon>Neoptera</taxon>
        <taxon>Endopterygota</taxon>
        <taxon>Lepidoptera</taxon>
        <taxon>Glossata</taxon>
        <taxon>Ditrysia</taxon>
        <taxon>Tortricoidea</taxon>
        <taxon>Tortricidae</taxon>
        <taxon>Tortricinae</taxon>
        <taxon>Choristoneura</taxon>
    </lineage>
</organism>
<protein>
    <submittedName>
        <fullName evidence="1">Uncharacterized protein</fullName>
    </submittedName>
</protein>
<dbReference type="Proteomes" id="UP001064048">
    <property type="component" value="Chromosome 4"/>
</dbReference>
<proteinExistence type="predicted"/>
<evidence type="ECO:0000313" key="1">
    <source>
        <dbReference type="EMBL" id="KAI8423980.1"/>
    </source>
</evidence>
<reference evidence="1 2" key="1">
    <citation type="journal article" date="2022" name="Genome Biol. Evol.">
        <title>The Spruce Budworm Genome: Reconstructing the Evolutionary History of Antifreeze Proteins.</title>
        <authorList>
            <person name="Beliveau C."/>
            <person name="Gagne P."/>
            <person name="Picq S."/>
            <person name="Vernygora O."/>
            <person name="Keeling C.I."/>
            <person name="Pinkney K."/>
            <person name="Doucet D."/>
            <person name="Wen F."/>
            <person name="Johnston J.S."/>
            <person name="Maaroufi H."/>
            <person name="Boyle B."/>
            <person name="Laroche J."/>
            <person name="Dewar K."/>
            <person name="Juretic N."/>
            <person name="Blackburn G."/>
            <person name="Nisole A."/>
            <person name="Brunet B."/>
            <person name="Brandao M."/>
            <person name="Lumley L."/>
            <person name="Duan J."/>
            <person name="Quan G."/>
            <person name="Lucarotti C.J."/>
            <person name="Roe A.D."/>
            <person name="Sperling F.A.H."/>
            <person name="Levesque R.C."/>
            <person name="Cusson M."/>
        </authorList>
    </citation>
    <scope>NUCLEOTIDE SEQUENCE [LARGE SCALE GENOMIC DNA]</scope>
    <source>
        <strain evidence="1">Glfc:IPQL:Cfum</strain>
    </source>
</reference>
<evidence type="ECO:0000313" key="2">
    <source>
        <dbReference type="Proteomes" id="UP001064048"/>
    </source>
</evidence>
<comment type="caution">
    <text evidence="1">The sequence shown here is derived from an EMBL/GenBank/DDBJ whole genome shotgun (WGS) entry which is preliminary data.</text>
</comment>
<sequence length="440" mass="50563">MGQTKGLYGVGFLIKREYKENILNFSGISERICILELNLGKLHFAIIQAYAPTESSTQEEIDKFYNDLEKAHNMISTQYIIAMGDFNAQIGKPKSYENKVAGIYGFGKRSKRGERLMQYVYEHNLKIINTMFKSKANRRWTWISPDKNTRKEIDYITTTKPKLFSKYELINSFSFGTDHRLLRATLSLSTKKQGRRNFTSPRNSLKSLEEIEMYLKKLNEFLPDLIENHERYTVTEYYKKIENCILTSLRNKKQSTLVVYVFFGTMEIITSATDFQIIAEAYYTIILIGTCPVKLLIFINNRFAFRKLYIITKTTFYDFIRNDSEERLAEVIKTGTKVSKYFESDVQVAGTCTVMQCSAMRAKVQLPGIYCIADNRIKATYSRGISGFHRIINLKVKLQSRLTIAIKTTHVLCGTVGGRGAMLLIQLSQYSTGPRAINCG</sequence>
<accession>A0ACC0JIL4</accession>
<name>A0ACC0JIL4_CHOFU</name>